<reference evidence="11 12" key="1">
    <citation type="submission" date="2018-08" db="EMBL/GenBank/DDBJ databases">
        <title>A genome reference for cultivated species of the human gut microbiota.</title>
        <authorList>
            <person name="Zou Y."/>
            <person name="Xue W."/>
            <person name="Luo G."/>
        </authorList>
    </citation>
    <scope>NUCLEOTIDE SEQUENCE [LARGE SCALE GENOMIC DNA]</scope>
    <source>
        <strain evidence="11 12">AF14-32</strain>
    </source>
</reference>
<sequence length="445" mass="49845">MIRYIPQFLIAAPTSGTGKTTVSRLLMTLLTQKKLRVQPYKCGPDYIDTKYHEKACGIPSYNLDPFMASEQHMHEVYVSHAKDADVCIVEGMMGMFDGYDRSKGSSAEIAKILNLPVVLVVNAKSAAYSLAAMIKGYLDFDPQVEVAGVIFNQAGSDRHEEMLREICDDLNVPCLGCLRKFDALKEESRHLGLDFSRKDEDGITETLLKQLDAQLNLDLLLQITRRGVDVTTEVKKNVSLSGNIWVARNKESFSFIYAEHLDYLNQFGTVTFFDPEDNSAVVPDNVDLLYLPGGYPENRALQLSAAPRVIDSVKAHIERGGKTIAECGGMMYLASELVMCKDPYTAFKMVDALPMKVSACKDDMRLAMGYRSFDFRGVKLRGHEFHYSQIIEQDEKLASAVQVYNAKGHPVNTAVFCYKNLIASYTHLYWGETGIWSLFEQVPGE</sequence>
<keyword evidence="6" id="KW-0067">ATP-binding</keyword>
<dbReference type="PANTHER" id="PTHR43873:SF1">
    <property type="entry name" value="COBYRINATE A,C-DIAMIDE SYNTHASE"/>
    <property type="match status" value="1"/>
</dbReference>
<comment type="caution">
    <text evidence="11">The sequence shown here is derived from an EMBL/GenBank/DDBJ whole genome shotgun (WGS) entry which is preliminary data.</text>
</comment>
<dbReference type="AlphaFoldDB" id="A0A412XQQ0"/>
<keyword evidence="3" id="KW-0169">Cobalamin biosynthesis</keyword>
<dbReference type="InterPro" id="IPR002586">
    <property type="entry name" value="CobQ/CobB/MinD/ParA_Nub-bd_dom"/>
</dbReference>
<dbReference type="Gene3D" id="3.40.50.880">
    <property type="match status" value="1"/>
</dbReference>
<keyword evidence="4" id="KW-0436">Ligase</keyword>
<dbReference type="Gene3D" id="3.40.50.300">
    <property type="entry name" value="P-loop containing nucleotide triphosphate hydrolases"/>
    <property type="match status" value="1"/>
</dbReference>
<proteinExistence type="predicted"/>
<dbReference type="CDD" id="cd05388">
    <property type="entry name" value="CobB_N"/>
    <property type="match status" value="1"/>
</dbReference>
<evidence type="ECO:0000256" key="7">
    <source>
        <dbReference type="ARBA" id="ARBA00022842"/>
    </source>
</evidence>
<dbReference type="GO" id="GO:0005524">
    <property type="term" value="F:ATP binding"/>
    <property type="evidence" value="ECO:0007669"/>
    <property type="project" value="UniProtKB-KW"/>
</dbReference>
<evidence type="ECO:0000256" key="2">
    <source>
        <dbReference type="ARBA" id="ARBA00004953"/>
    </source>
</evidence>
<dbReference type="Pfam" id="PF07685">
    <property type="entry name" value="GATase_3"/>
    <property type="match status" value="1"/>
</dbReference>
<dbReference type="NCBIfam" id="NF002204">
    <property type="entry name" value="PRK01077.1"/>
    <property type="match status" value="1"/>
</dbReference>
<evidence type="ECO:0000256" key="1">
    <source>
        <dbReference type="ARBA" id="ARBA00001946"/>
    </source>
</evidence>
<dbReference type="PROSITE" id="PS51274">
    <property type="entry name" value="GATASE_COBBQ"/>
    <property type="match status" value="1"/>
</dbReference>
<accession>A0A412XQQ0</accession>
<dbReference type="SUPFAM" id="SSF52540">
    <property type="entry name" value="P-loop containing nucleoside triphosphate hydrolases"/>
    <property type="match status" value="1"/>
</dbReference>
<dbReference type="NCBIfam" id="TIGR00379">
    <property type="entry name" value="cobB"/>
    <property type="match status" value="1"/>
</dbReference>
<evidence type="ECO:0000256" key="4">
    <source>
        <dbReference type="ARBA" id="ARBA00022598"/>
    </source>
</evidence>
<feature type="domain" description="CobQ/CobB/MinD/ParA nucleotide binding" evidence="9">
    <location>
        <begin position="9"/>
        <end position="188"/>
    </location>
</feature>
<evidence type="ECO:0000313" key="12">
    <source>
        <dbReference type="Proteomes" id="UP000283850"/>
    </source>
</evidence>
<evidence type="ECO:0000256" key="8">
    <source>
        <dbReference type="ARBA" id="ARBA00022962"/>
    </source>
</evidence>
<comment type="cofactor">
    <cofactor evidence="1">
        <name>Mg(2+)</name>
        <dbReference type="ChEBI" id="CHEBI:18420"/>
    </cofactor>
</comment>
<dbReference type="PANTHER" id="PTHR43873">
    <property type="entry name" value="COBYRINATE A,C-DIAMIDE SYNTHASE"/>
    <property type="match status" value="1"/>
</dbReference>
<protein>
    <submittedName>
        <fullName evidence="11">Cobyrinate a,c-diamide synthase</fullName>
    </submittedName>
</protein>
<evidence type="ECO:0000259" key="10">
    <source>
        <dbReference type="Pfam" id="PF07685"/>
    </source>
</evidence>
<dbReference type="EMBL" id="QRZF01000032">
    <property type="protein sequence ID" value="RGV47429.1"/>
    <property type="molecule type" value="Genomic_DNA"/>
</dbReference>
<keyword evidence="8" id="KW-0315">Glutamine amidotransferase</keyword>
<dbReference type="RefSeq" id="WP_022393841.1">
    <property type="nucleotide sequence ID" value="NZ_QRZF01000032.1"/>
</dbReference>
<dbReference type="InterPro" id="IPR027417">
    <property type="entry name" value="P-loop_NTPase"/>
</dbReference>
<keyword evidence="5" id="KW-0547">Nucleotide-binding</keyword>
<organism evidence="11 12">
    <name type="scientific">Bacteroides intestinalis</name>
    <dbReference type="NCBI Taxonomy" id="329854"/>
    <lineage>
        <taxon>Bacteria</taxon>
        <taxon>Pseudomonadati</taxon>
        <taxon>Bacteroidota</taxon>
        <taxon>Bacteroidia</taxon>
        <taxon>Bacteroidales</taxon>
        <taxon>Bacteroidaceae</taxon>
        <taxon>Bacteroides</taxon>
    </lineage>
</organism>
<dbReference type="InterPro" id="IPR004484">
    <property type="entry name" value="CbiA/CobB_synth"/>
</dbReference>
<name>A0A412XQQ0_9BACE</name>
<dbReference type="Proteomes" id="UP000283850">
    <property type="component" value="Unassembled WGS sequence"/>
</dbReference>
<evidence type="ECO:0000256" key="6">
    <source>
        <dbReference type="ARBA" id="ARBA00022840"/>
    </source>
</evidence>
<evidence type="ECO:0000313" key="11">
    <source>
        <dbReference type="EMBL" id="RGV47429.1"/>
    </source>
</evidence>
<evidence type="ECO:0000256" key="5">
    <source>
        <dbReference type="ARBA" id="ARBA00022741"/>
    </source>
</evidence>
<comment type="pathway">
    <text evidence="2">Cofactor biosynthesis; adenosylcobalamin biosynthesis.</text>
</comment>
<dbReference type="SUPFAM" id="SSF52317">
    <property type="entry name" value="Class I glutamine amidotransferase-like"/>
    <property type="match status" value="1"/>
</dbReference>
<gene>
    <name evidence="11" type="ORF">DWW10_24630</name>
</gene>
<feature type="domain" description="CobB/CobQ-like glutamine amidotransferase" evidence="10">
    <location>
        <begin position="251"/>
        <end position="431"/>
    </location>
</feature>
<dbReference type="Pfam" id="PF01656">
    <property type="entry name" value="CbiA"/>
    <property type="match status" value="1"/>
</dbReference>
<dbReference type="InterPro" id="IPR011698">
    <property type="entry name" value="GATase_3"/>
</dbReference>
<dbReference type="GO" id="GO:0009236">
    <property type="term" value="P:cobalamin biosynthetic process"/>
    <property type="evidence" value="ECO:0007669"/>
    <property type="project" value="UniProtKB-KW"/>
</dbReference>
<keyword evidence="7" id="KW-0460">Magnesium</keyword>
<evidence type="ECO:0000256" key="3">
    <source>
        <dbReference type="ARBA" id="ARBA00022573"/>
    </source>
</evidence>
<dbReference type="InterPro" id="IPR029062">
    <property type="entry name" value="Class_I_gatase-like"/>
</dbReference>
<dbReference type="GO" id="GO:0042242">
    <property type="term" value="F:cobyrinic acid a,c-diamide synthase activity"/>
    <property type="evidence" value="ECO:0007669"/>
    <property type="project" value="InterPro"/>
</dbReference>
<evidence type="ECO:0000259" key="9">
    <source>
        <dbReference type="Pfam" id="PF01656"/>
    </source>
</evidence>